<evidence type="ECO:0000313" key="2">
    <source>
        <dbReference type="Proteomes" id="UP000008953"/>
    </source>
</evidence>
<accession>D4L1S3</accession>
<dbReference type="Proteomes" id="UP000008953">
    <property type="component" value="Chromosome"/>
</dbReference>
<protein>
    <submittedName>
        <fullName evidence="1">Uncharacterized protein</fullName>
    </submittedName>
</protein>
<dbReference type="AlphaFoldDB" id="D4L1S3"/>
<evidence type="ECO:0000313" key="1">
    <source>
        <dbReference type="EMBL" id="CBL13563.1"/>
    </source>
</evidence>
<dbReference type="EMBL" id="FP929050">
    <property type="protein sequence ID" value="CBL13563.1"/>
    <property type="molecule type" value="Genomic_DNA"/>
</dbReference>
<dbReference type="HOGENOM" id="CLU_3431913_0_0_9"/>
<reference evidence="1 2" key="2">
    <citation type="submission" date="2010-03" db="EMBL/GenBank/DDBJ databases">
        <authorList>
            <person name="Pajon A."/>
        </authorList>
    </citation>
    <scope>NUCLEOTIDE SEQUENCE [LARGE SCALE GENOMIC DNA]</scope>
    <source>
        <strain evidence="1 2">XB6B4</strain>
    </source>
</reference>
<gene>
    <name evidence="1" type="ORF">RO1_32400</name>
</gene>
<reference evidence="1 2" key="1">
    <citation type="submission" date="2010-03" db="EMBL/GenBank/DDBJ databases">
        <title>The genome sequence of Roseburia intestinalis XB6B4.</title>
        <authorList>
            <consortium name="metaHIT consortium -- http://www.metahit.eu/"/>
            <person name="Pajon A."/>
            <person name="Turner K."/>
            <person name="Parkhill J."/>
            <person name="Bernalier A."/>
        </authorList>
    </citation>
    <scope>NUCLEOTIDE SEQUENCE [LARGE SCALE GENOMIC DNA]</scope>
    <source>
        <strain evidence="1 2">XB6B4</strain>
    </source>
</reference>
<proteinExistence type="predicted"/>
<organism evidence="1 2">
    <name type="scientific">Roseburia intestinalis XB6B4</name>
    <dbReference type="NCBI Taxonomy" id="718255"/>
    <lineage>
        <taxon>Bacteria</taxon>
        <taxon>Bacillati</taxon>
        <taxon>Bacillota</taxon>
        <taxon>Clostridia</taxon>
        <taxon>Lachnospirales</taxon>
        <taxon>Lachnospiraceae</taxon>
        <taxon>Roseburia</taxon>
    </lineage>
</organism>
<dbReference type="KEGG" id="rix:RO1_32400"/>
<name>D4L1S3_9FIRM</name>
<sequence length="17" mass="2021">MQTIGSWKRESEKKEAL</sequence>